<dbReference type="RefSeq" id="WP_073147831.1">
    <property type="nucleotide sequence ID" value="NZ_FRAG01000009.1"/>
</dbReference>
<keyword evidence="2" id="KW-1185">Reference proteome</keyword>
<dbReference type="AlphaFoldDB" id="A0A1M6M960"/>
<accession>A0A1M6M960</accession>
<protein>
    <recommendedName>
        <fullName evidence="3">DUF488 domain-containing protein</fullName>
    </recommendedName>
</protein>
<dbReference type="Proteomes" id="UP000184465">
    <property type="component" value="Unassembled WGS sequence"/>
</dbReference>
<dbReference type="InterPro" id="IPR007438">
    <property type="entry name" value="DUF488"/>
</dbReference>
<gene>
    <name evidence="1" type="ORF">SAMN02745912_01141</name>
</gene>
<organism evidence="1 2">
    <name type="scientific">Paramaledivibacter caminithermalis (strain DSM 15212 / CIP 107654 / DViRD3)</name>
    <name type="common">Clostridium caminithermale</name>
    <dbReference type="NCBI Taxonomy" id="1121301"/>
    <lineage>
        <taxon>Bacteria</taxon>
        <taxon>Bacillati</taxon>
        <taxon>Bacillota</taxon>
        <taxon>Clostridia</taxon>
        <taxon>Peptostreptococcales</taxon>
        <taxon>Caminicellaceae</taxon>
        <taxon>Paramaledivibacter</taxon>
    </lineage>
</organism>
<dbReference type="PANTHER" id="PTHR39337:SF1">
    <property type="entry name" value="BLR5642 PROTEIN"/>
    <property type="match status" value="1"/>
</dbReference>
<dbReference type="EMBL" id="FRAG01000009">
    <property type="protein sequence ID" value="SHJ79964.1"/>
    <property type="molecule type" value="Genomic_DNA"/>
</dbReference>
<name>A0A1M6M960_PARC5</name>
<dbReference type="PANTHER" id="PTHR39337">
    <property type="entry name" value="BLR5642 PROTEIN"/>
    <property type="match status" value="1"/>
</dbReference>
<proteinExistence type="predicted"/>
<dbReference type="OrthoDB" id="9789109at2"/>
<evidence type="ECO:0000313" key="1">
    <source>
        <dbReference type="EMBL" id="SHJ79964.1"/>
    </source>
</evidence>
<dbReference type="Pfam" id="PF04343">
    <property type="entry name" value="DUF488"/>
    <property type="match status" value="1"/>
</dbReference>
<reference evidence="2" key="1">
    <citation type="submission" date="2016-11" db="EMBL/GenBank/DDBJ databases">
        <authorList>
            <person name="Varghese N."/>
            <person name="Submissions S."/>
        </authorList>
    </citation>
    <scope>NUCLEOTIDE SEQUENCE [LARGE SCALE GENOMIC DNA]</scope>
    <source>
        <strain evidence="2">DSM 15212 / CIP 107654 / DViRD3</strain>
    </source>
</reference>
<dbReference type="STRING" id="1121301.SAMN02745912_01141"/>
<evidence type="ECO:0008006" key="3">
    <source>
        <dbReference type="Google" id="ProtNLM"/>
    </source>
</evidence>
<sequence>MRLYTIGFTKKSAKEFFELLKKNNVRTLLDIRLNNSSQLAGFTKGRDLEYFLMEMAGIKYIHDVDFSPTKQILNDYKKKIITWGEYEKLFEKLILKRNIKDKVNKYFNGNLDGVCLLCSEATSENCHRRLIAEYLKNSFDYIEIIHL</sequence>
<evidence type="ECO:0000313" key="2">
    <source>
        <dbReference type="Proteomes" id="UP000184465"/>
    </source>
</evidence>